<name>A0ABQ9U5J9_SAGOE</name>
<accession>A0ABQ9U5J9</accession>
<proteinExistence type="predicted"/>
<organism evidence="1 2">
    <name type="scientific">Saguinus oedipus</name>
    <name type="common">Cotton-top tamarin</name>
    <name type="synonym">Oedipomidas oedipus</name>
    <dbReference type="NCBI Taxonomy" id="9490"/>
    <lineage>
        <taxon>Eukaryota</taxon>
        <taxon>Metazoa</taxon>
        <taxon>Chordata</taxon>
        <taxon>Craniata</taxon>
        <taxon>Vertebrata</taxon>
        <taxon>Euteleostomi</taxon>
        <taxon>Mammalia</taxon>
        <taxon>Eutheria</taxon>
        <taxon>Euarchontoglires</taxon>
        <taxon>Primates</taxon>
        <taxon>Haplorrhini</taxon>
        <taxon>Platyrrhini</taxon>
        <taxon>Cebidae</taxon>
        <taxon>Callitrichinae</taxon>
        <taxon>Saguinus</taxon>
    </lineage>
</organism>
<evidence type="ECO:0000313" key="2">
    <source>
        <dbReference type="Proteomes" id="UP001266305"/>
    </source>
</evidence>
<comment type="caution">
    <text evidence="1">The sequence shown here is derived from an EMBL/GenBank/DDBJ whole genome shotgun (WGS) entry which is preliminary data.</text>
</comment>
<protein>
    <submittedName>
        <fullName evidence="1">Uncharacterized protein</fullName>
    </submittedName>
</protein>
<reference evidence="1 2" key="1">
    <citation type="submission" date="2023-05" db="EMBL/GenBank/DDBJ databases">
        <title>B98-5 Cell Line De Novo Hybrid Assembly: An Optical Mapping Approach.</title>
        <authorList>
            <person name="Kananen K."/>
            <person name="Auerbach J.A."/>
            <person name="Kautto E."/>
            <person name="Blachly J.S."/>
        </authorList>
    </citation>
    <scope>NUCLEOTIDE SEQUENCE [LARGE SCALE GENOMIC DNA]</scope>
    <source>
        <strain evidence="1">B95-8</strain>
        <tissue evidence="1">Cell line</tissue>
    </source>
</reference>
<dbReference type="EMBL" id="JASSZA010000016">
    <property type="protein sequence ID" value="KAK2091627.1"/>
    <property type="molecule type" value="Genomic_DNA"/>
</dbReference>
<sequence>MRSHNLTGPAEWEALSPLGSSLYLDEYTPAYKHFITSNSLPVSDEVALSTLFYVNTLMWLCIQGLQHQLHIYTLEMCGFWLSIRQVNSENSKYLEEINDGQQFGVGHQVPEHVWSWPKLQPGAAAQATVEGKGM</sequence>
<dbReference type="Proteomes" id="UP001266305">
    <property type="component" value="Unassembled WGS sequence"/>
</dbReference>
<gene>
    <name evidence="1" type="ORF">P7K49_030911</name>
</gene>
<evidence type="ECO:0000313" key="1">
    <source>
        <dbReference type="EMBL" id="KAK2091627.1"/>
    </source>
</evidence>
<keyword evidence="2" id="KW-1185">Reference proteome</keyword>